<dbReference type="GO" id="GO:0016491">
    <property type="term" value="F:oxidoreductase activity"/>
    <property type="evidence" value="ECO:0007669"/>
    <property type="project" value="UniProtKB-KW"/>
</dbReference>
<gene>
    <name evidence="4" type="ORF">Aau02nite_35800</name>
</gene>
<comment type="caution">
    <text evidence="4">The sequence shown here is derived from an EMBL/GenBank/DDBJ whole genome shotgun (WGS) entry which is preliminary data.</text>
</comment>
<dbReference type="EMBL" id="BOQL01000026">
    <property type="protein sequence ID" value="GIM69355.1"/>
    <property type="molecule type" value="Genomic_DNA"/>
</dbReference>
<dbReference type="PRINTS" id="PR00080">
    <property type="entry name" value="SDRFAMILY"/>
</dbReference>
<dbReference type="AlphaFoldDB" id="A0A919SB62"/>
<evidence type="ECO:0000256" key="2">
    <source>
        <dbReference type="ARBA" id="ARBA00023002"/>
    </source>
</evidence>
<protein>
    <recommendedName>
        <fullName evidence="6">3-oxoacyl-[acyl-carrier protein] reductase</fullName>
    </recommendedName>
</protein>
<accession>A0A919SB62</accession>
<evidence type="ECO:0000256" key="1">
    <source>
        <dbReference type="ARBA" id="ARBA00006484"/>
    </source>
</evidence>
<dbReference type="PANTHER" id="PTHR44196">
    <property type="entry name" value="DEHYDROGENASE/REDUCTASE SDR FAMILY MEMBER 7B"/>
    <property type="match status" value="1"/>
</dbReference>
<comment type="similarity">
    <text evidence="1 3">Belongs to the short-chain dehydrogenases/reductases (SDR) family.</text>
</comment>
<dbReference type="CDD" id="cd05233">
    <property type="entry name" value="SDR_c"/>
    <property type="match status" value="1"/>
</dbReference>
<evidence type="ECO:0000313" key="4">
    <source>
        <dbReference type="EMBL" id="GIM69355.1"/>
    </source>
</evidence>
<dbReference type="InterPro" id="IPR036291">
    <property type="entry name" value="NAD(P)-bd_dom_sf"/>
</dbReference>
<dbReference type="Proteomes" id="UP000681340">
    <property type="component" value="Unassembled WGS sequence"/>
</dbReference>
<evidence type="ECO:0000256" key="3">
    <source>
        <dbReference type="RuleBase" id="RU000363"/>
    </source>
</evidence>
<proteinExistence type="inferred from homology"/>
<dbReference type="PRINTS" id="PR00081">
    <property type="entry name" value="GDHRDH"/>
</dbReference>
<reference evidence="4" key="1">
    <citation type="submission" date="2021-03" db="EMBL/GenBank/DDBJ databases">
        <title>Whole genome shotgun sequence of Actinoplanes auranticolor NBRC 12245.</title>
        <authorList>
            <person name="Komaki H."/>
            <person name="Tamura T."/>
        </authorList>
    </citation>
    <scope>NUCLEOTIDE SEQUENCE</scope>
    <source>
        <strain evidence="4">NBRC 12245</strain>
    </source>
</reference>
<dbReference type="PANTHER" id="PTHR44196:SF1">
    <property type="entry name" value="DEHYDROGENASE_REDUCTASE SDR FAMILY MEMBER 7B"/>
    <property type="match status" value="1"/>
</dbReference>
<evidence type="ECO:0008006" key="6">
    <source>
        <dbReference type="Google" id="ProtNLM"/>
    </source>
</evidence>
<dbReference type="GO" id="GO:0016020">
    <property type="term" value="C:membrane"/>
    <property type="evidence" value="ECO:0007669"/>
    <property type="project" value="TreeGrafter"/>
</dbReference>
<dbReference type="InterPro" id="IPR002347">
    <property type="entry name" value="SDR_fam"/>
</dbReference>
<organism evidence="4 5">
    <name type="scientific">Actinoplanes auranticolor</name>
    <dbReference type="NCBI Taxonomy" id="47988"/>
    <lineage>
        <taxon>Bacteria</taxon>
        <taxon>Bacillati</taxon>
        <taxon>Actinomycetota</taxon>
        <taxon>Actinomycetes</taxon>
        <taxon>Micromonosporales</taxon>
        <taxon>Micromonosporaceae</taxon>
        <taxon>Actinoplanes</taxon>
    </lineage>
</organism>
<name>A0A919SB62_9ACTN</name>
<dbReference type="Gene3D" id="3.40.50.720">
    <property type="entry name" value="NAD(P)-binding Rossmann-like Domain"/>
    <property type="match status" value="1"/>
</dbReference>
<dbReference type="Pfam" id="PF00106">
    <property type="entry name" value="adh_short"/>
    <property type="match status" value="1"/>
</dbReference>
<sequence>MGVVPVTRSEETMPYSPTRSLADTVVAVTGASAGIGAATAHALVGAGARVAVSARREERLEQLVEELGKDNVVPVVGDVRDPAHNEALVAAAVQRWGRLDTMVANAGIGAYGGILDLGDDQLTEMVETNYLGTVWSVRSAVRRFREQGEGGDVVIVSSVAGFRGGADEAVYAGTKHAQVGLAGSLDRELRAEGTRVTLICPAGTATEFAIGAGRTEGSPELDDYLRPQDVAHAIRVVLEQPRSVRTTVWQMWSMQQQS</sequence>
<keyword evidence="2" id="KW-0560">Oxidoreductase</keyword>
<evidence type="ECO:0000313" key="5">
    <source>
        <dbReference type="Proteomes" id="UP000681340"/>
    </source>
</evidence>
<keyword evidence="5" id="KW-1185">Reference proteome</keyword>
<dbReference type="SUPFAM" id="SSF51735">
    <property type="entry name" value="NAD(P)-binding Rossmann-fold domains"/>
    <property type="match status" value="1"/>
</dbReference>